<comment type="caution">
    <text evidence="1">The sequence shown here is derived from an EMBL/GenBank/DDBJ whole genome shotgun (WGS) entry which is preliminary data.</text>
</comment>
<accession>A0AAV4GUS1</accession>
<organism evidence="1 2">
    <name type="scientific">Elysia marginata</name>
    <dbReference type="NCBI Taxonomy" id="1093978"/>
    <lineage>
        <taxon>Eukaryota</taxon>
        <taxon>Metazoa</taxon>
        <taxon>Spiralia</taxon>
        <taxon>Lophotrochozoa</taxon>
        <taxon>Mollusca</taxon>
        <taxon>Gastropoda</taxon>
        <taxon>Heterobranchia</taxon>
        <taxon>Euthyneura</taxon>
        <taxon>Panpulmonata</taxon>
        <taxon>Sacoglossa</taxon>
        <taxon>Placobranchoidea</taxon>
        <taxon>Plakobranchidae</taxon>
        <taxon>Elysia</taxon>
    </lineage>
</organism>
<reference evidence="1 2" key="1">
    <citation type="journal article" date="2021" name="Elife">
        <title>Chloroplast acquisition without the gene transfer in kleptoplastic sea slugs, Plakobranchus ocellatus.</title>
        <authorList>
            <person name="Maeda T."/>
            <person name="Takahashi S."/>
            <person name="Yoshida T."/>
            <person name="Shimamura S."/>
            <person name="Takaki Y."/>
            <person name="Nagai Y."/>
            <person name="Toyoda A."/>
            <person name="Suzuki Y."/>
            <person name="Arimoto A."/>
            <person name="Ishii H."/>
            <person name="Satoh N."/>
            <person name="Nishiyama T."/>
            <person name="Hasebe M."/>
            <person name="Maruyama T."/>
            <person name="Minagawa J."/>
            <person name="Obokata J."/>
            <person name="Shigenobu S."/>
        </authorList>
    </citation>
    <scope>NUCLEOTIDE SEQUENCE [LARGE SCALE GENOMIC DNA]</scope>
</reference>
<keyword evidence="2" id="KW-1185">Reference proteome</keyword>
<dbReference type="AlphaFoldDB" id="A0AAV4GUS1"/>
<dbReference type="EMBL" id="BMAT01005148">
    <property type="protein sequence ID" value="GFR88281.1"/>
    <property type="molecule type" value="Genomic_DNA"/>
</dbReference>
<proteinExistence type="predicted"/>
<sequence>MVWVKRLHHDHIACCALRSTQTIPTQRAFVHILPSMPPSSRPCARPSQTKTCKYSIVVVTTKEDKSGSNFFRMSQWLPDPLSFTDFIIHSVRLDDAACVKGILII</sequence>
<protein>
    <submittedName>
        <fullName evidence="1">Uncharacterized protein</fullName>
    </submittedName>
</protein>
<evidence type="ECO:0000313" key="2">
    <source>
        <dbReference type="Proteomes" id="UP000762676"/>
    </source>
</evidence>
<evidence type="ECO:0000313" key="1">
    <source>
        <dbReference type="EMBL" id="GFR88281.1"/>
    </source>
</evidence>
<gene>
    <name evidence="1" type="ORF">ElyMa_002513600</name>
</gene>
<name>A0AAV4GUS1_9GAST</name>
<dbReference type="Proteomes" id="UP000762676">
    <property type="component" value="Unassembled WGS sequence"/>
</dbReference>